<evidence type="ECO:0000256" key="1">
    <source>
        <dbReference type="SAM" id="MobiDB-lite"/>
    </source>
</evidence>
<proteinExistence type="predicted"/>
<name>A0AAD6ZC34_9AGAR</name>
<evidence type="ECO:0000313" key="2">
    <source>
        <dbReference type="EMBL" id="KAJ7315596.1"/>
    </source>
</evidence>
<comment type="caution">
    <text evidence="2">The sequence shown here is derived from an EMBL/GenBank/DDBJ whole genome shotgun (WGS) entry which is preliminary data.</text>
</comment>
<feature type="compositionally biased region" description="Polar residues" evidence="1">
    <location>
        <begin position="598"/>
        <end position="609"/>
    </location>
</feature>
<sequence>MPQSHTLQVLQDCRSIRHTAAEKPLSAAANCQFCRCQVLLTAAAECLHMFGCRHTAADCRCIENIPWINVVYKTLLNSGLRWNNVLDTGEYPGTFQTTNYSDTKEFNMCLPLHAAKALQRQNPFAPSNAEEAMHWKIYAAVGDSFSLLDGLRALVQFAEYYESQSNAKKLKHSFAILGLQLKASDGVKIHYGEDRQYWKRTAEVHGRTKLSRLPGSGKRTKNEADYPTPGKHYWDRGVAIPNCNTSNATHGNPTRVGLIPASPQYLQPPPGNMAQAWNRCLRDSQTIILFGTCSSLSKPVRVLTLLSMSPGGLKYFVLNATAFGWLDDITSHVVPAGHDKKPSGLEWALSYFRLTAVSLRKCSGSMTGEQYRLGKIRYRDPCVLSSTLYHQYDGNITKWFLEFMRVTQPVPLSSCWHSVDSIQLCDGQAVLFDIILNIPIALILHVDSATGSTESDAENIWNVPKSLSPLGKNSDATSRGVKYNIASHVYFSAASSHFIVRYCSSDAGKPRIFDYDGKKHDGHAVLRSSTGLLGLHFVVNGSSETGIPSSCDVRLPGISRVDGLDRYWLAPGTSAIDYNLPLPDKSPRKKPKLPTMPVTRSESQAPQSTAHCSNKLTWIMLAEKQEEGSGPYSKIVPPETSSVGFQPSSISLVFILSSAGKGSLARHGNYWYPVRLVMKAKSGWTVAWWRGNEYDDPSPPPTLVLDSDLRMSYGPTHKSGGEFGKLGKWVHASEIVPEDDLLSEFRHIPYTDEIDPHLAQLQRLHDYPSGPHPNIPAVQVALRNLSAKGPGSEALRGGGISSTSELEMIDCARVVNRFYRNIVGAAHSVVQWFGRAPLAHAYTILIAHLNHESIQDVMNDDPDYAQMDREAAAFQIAWEFQPVALIVAPVAIKTSIGTGLKLSLVSSFEGSEKFSDVEPLAAN</sequence>
<protein>
    <submittedName>
        <fullName evidence="2">Uncharacterized protein</fullName>
    </submittedName>
</protein>
<gene>
    <name evidence="2" type="ORF">DFH08DRAFT_820517</name>
</gene>
<dbReference type="Proteomes" id="UP001218218">
    <property type="component" value="Unassembled WGS sequence"/>
</dbReference>
<organism evidence="2 3">
    <name type="scientific">Mycena albidolilacea</name>
    <dbReference type="NCBI Taxonomy" id="1033008"/>
    <lineage>
        <taxon>Eukaryota</taxon>
        <taxon>Fungi</taxon>
        <taxon>Dikarya</taxon>
        <taxon>Basidiomycota</taxon>
        <taxon>Agaricomycotina</taxon>
        <taxon>Agaricomycetes</taxon>
        <taxon>Agaricomycetidae</taxon>
        <taxon>Agaricales</taxon>
        <taxon>Marasmiineae</taxon>
        <taxon>Mycenaceae</taxon>
        <taxon>Mycena</taxon>
    </lineage>
</organism>
<accession>A0AAD6ZC34</accession>
<dbReference type="EMBL" id="JARIHO010000061">
    <property type="protein sequence ID" value="KAJ7315596.1"/>
    <property type="molecule type" value="Genomic_DNA"/>
</dbReference>
<keyword evidence="3" id="KW-1185">Reference proteome</keyword>
<dbReference type="AlphaFoldDB" id="A0AAD6ZC34"/>
<evidence type="ECO:0000313" key="3">
    <source>
        <dbReference type="Proteomes" id="UP001218218"/>
    </source>
</evidence>
<feature type="region of interest" description="Disordered" evidence="1">
    <location>
        <begin position="580"/>
        <end position="609"/>
    </location>
</feature>
<reference evidence="2" key="1">
    <citation type="submission" date="2023-03" db="EMBL/GenBank/DDBJ databases">
        <title>Massive genome expansion in bonnet fungi (Mycena s.s.) driven by repeated elements and novel gene families across ecological guilds.</title>
        <authorList>
            <consortium name="Lawrence Berkeley National Laboratory"/>
            <person name="Harder C.B."/>
            <person name="Miyauchi S."/>
            <person name="Viragh M."/>
            <person name="Kuo A."/>
            <person name="Thoen E."/>
            <person name="Andreopoulos B."/>
            <person name="Lu D."/>
            <person name="Skrede I."/>
            <person name="Drula E."/>
            <person name="Henrissat B."/>
            <person name="Morin E."/>
            <person name="Kohler A."/>
            <person name="Barry K."/>
            <person name="LaButti K."/>
            <person name="Morin E."/>
            <person name="Salamov A."/>
            <person name="Lipzen A."/>
            <person name="Mereny Z."/>
            <person name="Hegedus B."/>
            <person name="Baldrian P."/>
            <person name="Stursova M."/>
            <person name="Weitz H."/>
            <person name="Taylor A."/>
            <person name="Grigoriev I.V."/>
            <person name="Nagy L.G."/>
            <person name="Martin F."/>
            <person name="Kauserud H."/>
        </authorList>
    </citation>
    <scope>NUCLEOTIDE SEQUENCE</scope>
    <source>
        <strain evidence="2">CBHHK002</strain>
    </source>
</reference>